<reference evidence="4 5" key="1">
    <citation type="submission" date="2018-11" db="EMBL/GenBank/DDBJ databases">
        <authorList>
            <person name="Criscuolo A."/>
        </authorList>
    </citation>
    <scope>NUCLEOTIDE SEQUENCE [LARGE SCALE GENOMIC DNA]</scope>
    <source>
        <strain evidence="4">ATB-66</strain>
    </source>
</reference>
<protein>
    <submittedName>
        <fullName evidence="4">DNA-binding transcriptional regulator EnvR</fullName>
    </submittedName>
</protein>
<dbReference type="EMBL" id="UXAV01000043">
    <property type="protein sequence ID" value="VDC32114.1"/>
    <property type="molecule type" value="Genomic_DNA"/>
</dbReference>
<dbReference type="InterPro" id="IPR009057">
    <property type="entry name" value="Homeodomain-like_sf"/>
</dbReference>
<dbReference type="AlphaFoldDB" id="A0A3P5XSY7"/>
<dbReference type="Pfam" id="PF00440">
    <property type="entry name" value="TetR_N"/>
    <property type="match status" value="1"/>
</dbReference>
<dbReference type="Pfam" id="PF14278">
    <property type="entry name" value="TetR_C_8"/>
    <property type="match status" value="1"/>
</dbReference>
<dbReference type="InterPro" id="IPR039532">
    <property type="entry name" value="TetR_C_Firmicutes"/>
</dbReference>
<feature type="domain" description="HTH tetR-type" evidence="3">
    <location>
        <begin position="11"/>
        <end position="71"/>
    </location>
</feature>
<dbReference type="Proteomes" id="UP000270468">
    <property type="component" value="Unassembled WGS sequence"/>
</dbReference>
<dbReference type="InterPro" id="IPR001647">
    <property type="entry name" value="HTH_TetR"/>
</dbReference>
<keyword evidence="1 2" id="KW-0238">DNA-binding</keyword>
<evidence type="ECO:0000256" key="1">
    <source>
        <dbReference type="ARBA" id="ARBA00023125"/>
    </source>
</evidence>
<evidence type="ECO:0000259" key="3">
    <source>
        <dbReference type="PROSITE" id="PS50977"/>
    </source>
</evidence>
<dbReference type="PANTHER" id="PTHR43479">
    <property type="entry name" value="ACREF/ENVCD OPERON REPRESSOR-RELATED"/>
    <property type="match status" value="1"/>
</dbReference>
<feature type="DNA-binding region" description="H-T-H motif" evidence="2">
    <location>
        <begin position="34"/>
        <end position="53"/>
    </location>
</feature>
<dbReference type="OrthoDB" id="9810250at2"/>
<dbReference type="InterPro" id="IPR050624">
    <property type="entry name" value="HTH-type_Tx_Regulator"/>
</dbReference>
<dbReference type="RefSeq" id="WP_124071400.1">
    <property type="nucleotide sequence ID" value="NZ_CBCRXF010000008.1"/>
</dbReference>
<evidence type="ECO:0000256" key="2">
    <source>
        <dbReference type="PROSITE-ProRule" id="PRU00335"/>
    </source>
</evidence>
<dbReference type="GO" id="GO:0003677">
    <property type="term" value="F:DNA binding"/>
    <property type="evidence" value="ECO:0007669"/>
    <property type="project" value="UniProtKB-UniRule"/>
</dbReference>
<proteinExistence type="predicted"/>
<organism evidence="4 5">
    <name type="scientific">Filibacter tadaridae</name>
    <dbReference type="NCBI Taxonomy" id="2483811"/>
    <lineage>
        <taxon>Bacteria</taxon>
        <taxon>Bacillati</taxon>
        <taxon>Bacillota</taxon>
        <taxon>Bacilli</taxon>
        <taxon>Bacillales</taxon>
        <taxon>Caryophanaceae</taxon>
        <taxon>Filibacter</taxon>
    </lineage>
</organism>
<dbReference type="PRINTS" id="PR00455">
    <property type="entry name" value="HTHTETR"/>
</dbReference>
<dbReference type="PANTHER" id="PTHR43479:SF7">
    <property type="entry name" value="TETR-FAMILY TRANSCRIPTIONAL REGULATOR"/>
    <property type="match status" value="1"/>
</dbReference>
<dbReference type="SUPFAM" id="SSF46689">
    <property type="entry name" value="Homeodomain-like"/>
    <property type="match status" value="1"/>
</dbReference>
<dbReference type="PROSITE" id="PS50977">
    <property type="entry name" value="HTH_TETR_2"/>
    <property type="match status" value="1"/>
</dbReference>
<sequence length="206" mass="23715">MADQKVDRRITRTKRMIRDAFTQLLEEKGFEGITVRDITGKADINRGTFYLHYDSKYDLLEKSETEILAEMSGILKKINPNIIIHSQAHNEPIPFLVTLFEMIKKNSEFMTVILGSKGNPLFQVKLKNFIKDNFLSNILPQVIKQSKNDPFLVPLDYLMAYISSAHLGVIQQWLESKMQQTPREMALILSNITFYGPAHIVGIRKD</sequence>
<keyword evidence="5" id="KW-1185">Reference proteome</keyword>
<evidence type="ECO:0000313" key="4">
    <source>
        <dbReference type="EMBL" id="VDC32114.1"/>
    </source>
</evidence>
<gene>
    <name evidence="4" type="ORF">FILTAD_02594</name>
</gene>
<dbReference type="Gene3D" id="1.10.357.10">
    <property type="entry name" value="Tetracycline Repressor, domain 2"/>
    <property type="match status" value="1"/>
</dbReference>
<name>A0A3P5XSY7_9BACL</name>
<evidence type="ECO:0000313" key="5">
    <source>
        <dbReference type="Proteomes" id="UP000270468"/>
    </source>
</evidence>
<accession>A0A3P5XSY7</accession>